<comment type="caution">
    <text evidence="1">The sequence shown here is derived from an EMBL/GenBank/DDBJ whole genome shotgun (WGS) entry which is preliminary data.</text>
</comment>
<organism evidence="1 2">
    <name type="scientific">Acinetobacter pittii</name>
    <name type="common">Acinetobacter genomosp. 3</name>
    <dbReference type="NCBI Taxonomy" id="48296"/>
    <lineage>
        <taxon>Bacteria</taxon>
        <taxon>Pseudomonadati</taxon>
        <taxon>Pseudomonadota</taxon>
        <taxon>Gammaproteobacteria</taxon>
        <taxon>Moraxellales</taxon>
        <taxon>Moraxellaceae</taxon>
        <taxon>Acinetobacter</taxon>
        <taxon>Acinetobacter calcoaceticus/baumannii complex</taxon>
    </lineage>
</organism>
<proteinExistence type="predicted"/>
<dbReference type="Proteomes" id="UP000195162">
    <property type="component" value="Unassembled WGS sequence"/>
</dbReference>
<dbReference type="EMBL" id="NGIR01000020">
    <property type="protein sequence ID" value="OTU28881.1"/>
    <property type="molecule type" value="Genomic_DNA"/>
</dbReference>
<dbReference type="AlphaFoldDB" id="A0A242U6Z8"/>
<name>A0A242U6Z8_ACIPI</name>
<sequence length="143" mass="16235">MQNDSNVETTQAEIPAHLKCDPRIFNVSLKDDHGETCELVFKIIIKCTDEALHEHNKFWSNHQERLEDNNGDIVAVILKLIGPMVHTACHAGKDWIGVGNKYGINSIFNEEGWDPDCFEITKLYFEDYINDDAFEVSPAVLEG</sequence>
<dbReference type="RefSeq" id="WP_086375861.1">
    <property type="nucleotide sequence ID" value="NZ_JAFJYV010000005.1"/>
</dbReference>
<accession>A0A242U6Z8</accession>
<evidence type="ECO:0000313" key="1">
    <source>
        <dbReference type="EMBL" id="OTU28881.1"/>
    </source>
</evidence>
<evidence type="ECO:0000313" key="2">
    <source>
        <dbReference type="Proteomes" id="UP000195162"/>
    </source>
</evidence>
<reference evidence="1 2" key="1">
    <citation type="submission" date="2017-05" db="EMBL/GenBank/DDBJ databases">
        <authorList>
            <person name="Song R."/>
            <person name="Chenine A.L."/>
            <person name="Ruprecht R.M."/>
        </authorList>
    </citation>
    <scope>NUCLEOTIDE SEQUENCE [LARGE SCALE GENOMIC DNA]</scope>
    <source>
        <strain evidence="1 2">ARLG1955</strain>
    </source>
</reference>
<protein>
    <recommendedName>
        <fullName evidence="3">DUF2528 family protein</fullName>
    </recommendedName>
</protein>
<gene>
    <name evidence="1" type="ORF">CAT59_06670</name>
</gene>
<evidence type="ECO:0008006" key="3">
    <source>
        <dbReference type="Google" id="ProtNLM"/>
    </source>
</evidence>